<dbReference type="Proteomes" id="UP000288052">
    <property type="component" value="Unassembled WGS sequence"/>
</dbReference>
<protein>
    <submittedName>
        <fullName evidence="6">Phage integrase family</fullName>
    </submittedName>
</protein>
<dbReference type="GO" id="GO:0006310">
    <property type="term" value="P:DNA recombination"/>
    <property type="evidence" value="ECO:0007669"/>
    <property type="project" value="UniProtKB-KW"/>
</dbReference>
<proteinExistence type="predicted"/>
<evidence type="ECO:0000256" key="1">
    <source>
        <dbReference type="ARBA" id="ARBA00023125"/>
    </source>
</evidence>
<evidence type="ECO:0000256" key="2">
    <source>
        <dbReference type="ARBA" id="ARBA00023172"/>
    </source>
</evidence>
<name>A0A430F4H0_9BIFI</name>
<dbReference type="InterPro" id="IPR044068">
    <property type="entry name" value="CB"/>
</dbReference>
<evidence type="ECO:0000259" key="4">
    <source>
        <dbReference type="PROSITE" id="PS51898"/>
    </source>
</evidence>
<dbReference type="InterPro" id="IPR002104">
    <property type="entry name" value="Integrase_catalytic"/>
</dbReference>
<feature type="domain" description="Tyr recombinase" evidence="4">
    <location>
        <begin position="104"/>
        <end position="275"/>
    </location>
</feature>
<evidence type="ECO:0000313" key="7">
    <source>
        <dbReference type="Proteomes" id="UP000288052"/>
    </source>
</evidence>
<dbReference type="PANTHER" id="PTHR30349">
    <property type="entry name" value="PHAGE INTEGRASE-RELATED"/>
    <property type="match status" value="1"/>
</dbReference>
<feature type="domain" description="Core-binding (CB)" evidence="5">
    <location>
        <begin position="4"/>
        <end position="82"/>
    </location>
</feature>
<dbReference type="Gene3D" id="1.10.443.10">
    <property type="entry name" value="Intergrase catalytic core"/>
    <property type="match status" value="1"/>
</dbReference>
<dbReference type="Pfam" id="PF00589">
    <property type="entry name" value="Phage_integrase"/>
    <property type="match status" value="1"/>
</dbReference>
<dbReference type="CDD" id="cd00397">
    <property type="entry name" value="DNA_BRE_C"/>
    <property type="match status" value="1"/>
</dbReference>
<dbReference type="InterPro" id="IPR010998">
    <property type="entry name" value="Integrase_recombinase_N"/>
</dbReference>
<dbReference type="GO" id="GO:0015074">
    <property type="term" value="P:DNA integration"/>
    <property type="evidence" value="ECO:0007669"/>
    <property type="project" value="InterPro"/>
</dbReference>
<dbReference type="Gene3D" id="1.10.150.130">
    <property type="match status" value="1"/>
</dbReference>
<gene>
    <name evidence="6" type="ORF">D2E22_1966</name>
</gene>
<evidence type="ECO:0000259" key="5">
    <source>
        <dbReference type="PROSITE" id="PS51900"/>
    </source>
</evidence>
<dbReference type="OrthoDB" id="4137935at2"/>
<dbReference type="PROSITE" id="PS51898">
    <property type="entry name" value="TYR_RECOMBINASE"/>
    <property type="match status" value="1"/>
</dbReference>
<dbReference type="PANTHER" id="PTHR30349:SF81">
    <property type="entry name" value="TYROSINE RECOMBINASE XERC"/>
    <property type="match status" value="1"/>
</dbReference>
<keyword evidence="2" id="KW-0233">DNA recombination</keyword>
<comment type="caution">
    <text evidence="6">The sequence shown here is derived from an EMBL/GenBank/DDBJ whole genome shotgun (WGS) entry which is preliminary data.</text>
</comment>
<dbReference type="InterPro" id="IPR050090">
    <property type="entry name" value="Tyrosine_recombinase_XerCD"/>
</dbReference>
<dbReference type="AlphaFoldDB" id="A0A430F4H0"/>
<dbReference type="InterPro" id="IPR013762">
    <property type="entry name" value="Integrase-like_cat_sf"/>
</dbReference>
<dbReference type="SUPFAM" id="SSF56349">
    <property type="entry name" value="DNA breaking-rejoining enzymes"/>
    <property type="match status" value="1"/>
</dbReference>
<dbReference type="GO" id="GO:0003677">
    <property type="term" value="F:DNA binding"/>
    <property type="evidence" value="ECO:0007669"/>
    <property type="project" value="UniProtKB-UniRule"/>
</dbReference>
<organism evidence="6 7">
    <name type="scientific">Bifidobacterium castoris</name>
    <dbReference type="NCBI Taxonomy" id="2306972"/>
    <lineage>
        <taxon>Bacteria</taxon>
        <taxon>Bacillati</taxon>
        <taxon>Actinomycetota</taxon>
        <taxon>Actinomycetes</taxon>
        <taxon>Bifidobacteriales</taxon>
        <taxon>Bifidobacteriaceae</taxon>
        <taxon>Bifidobacterium</taxon>
    </lineage>
</organism>
<accession>A0A430F4H0</accession>
<reference evidence="6 7" key="1">
    <citation type="submission" date="2018-09" db="EMBL/GenBank/DDBJ databases">
        <title>Characterization of the phylogenetic diversity of five novel species belonging to the genus Bifidobacterium.</title>
        <authorList>
            <person name="Lugli G.A."/>
            <person name="Duranti S."/>
            <person name="Milani C."/>
        </authorList>
    </citation>
    <scope>NUCLEOTIDE SEQUENCE [LARGE SCALE GENOMIC DNA]</scope>
    <source>
        <strain evidence="6 7">2020B</strain>
    </source>
</reference>
<dbReference type="PROSITE" id="PS51900">
    <property type="entry name" value="CB"/>
    <property type="match status" value="1"/>
</dbReference>
<keyword evidence="1 3" id="KW-0238">DNA-binding</keyword>
<dbReference type="InterPro" id="IPR011010">
    <property type="entry name" value="DNA_brk_join_enz"/>
</dbReference>
<evidence type="ECO:0000256" key="3">
    <source>
        <dbReference type="PROSITE-ProRule" id="PRU01248"/>
    </source>
</evidence>
<evidence type="ECO:0000313" key="6">
    <source>
        <dbReference type="EMBL" id="RSX44680.1"/>
    </source>
</evidence>
<dbReference type="EMBL" id="QXGI01000012">
    <property type="protein sequence ID" value="RSX44680.1"/>
    <property type="molecule type" value="Genomic_DNA"/>
</dbReference>
<sequence length="283" mass="32062">METMSLDWLLSAYLLPYTGQTYKQYRSALRAWLRWCDLNDIDALRVHRSHIEAYCRWMRRDHPAATVREWVGVVLRFYRFVTEEGVLERDPGMGVRLPRSYRRSTGSFLTREQAGMFLDAAHGLGRQEYALCALLLLAGPRLSEALGLDVEDWNRADGTLRYRRKGGYEQEVRVADAVVEALAVHVGRRRGGPVFRARRGGRLRADAARNVVRLAGALVGRPDITPHSLRRTFCTLAMDAGMPEQDIMAAGGWSTRQMVDYYDMAQRGMTQRVGDAVAGLLGR</sequence>
<keyword evidence="7" id="KW-1185">Reference proteome</keyword>